<comment type="caution">
    <text evidence="1">The sequence shown here is derived from an EMBL/GenBank/DDBJ whole genome shotgun (WGS) entry which is preliminary data.</text>
</comment>
<evidence type="ECO:0000313" key="1">
    <source>
        <dbReference type="EMBL" id="KAF4094052.1"/>
    </source>
</evidence>
<evidence type="ECO:0000313" key="2">
    <source>
        <dbReference type="Proteomes" id="UP000593565"/>
    </source>
</evidence>
<proteinExistence type="predicted"/>
<dbReference type="Proteomes" id="UP000593565">
    <property type="component" value="Unassembled WGS sequence"/>
</dbReference>
<protein>
    <submittedName>
        <fullName evidence="1">Uncharacterized protein</fullName>
    </submittedName>
</protein>
<keyword evidence="2" id="KW-1185">Reference proteome</keyword>
<dbReference type="AlphaFoldDB" id="A0A7J6BGP2"/>
<accession>A0A7J6BGP2</accession>
<dbReference type="EMBL" id="JAAGNN010000001">
    <property type="protein sequence ID" value="KAF4094052.1"/>
    <property type="molecule type" value="Genomic_DNA"/>
</dbReference>
<sequence length="81" mass="9260">MEFTRASQVATGVLFHFSITTSRRCVNPNPTLTYQTINTNLRQDDGKIHTDCREFIYYIGLLQKCCSKKVSKEITPKSTRG</sequence>
<gene>
    <name evidence="1" type="ORF">AMELA_G00009070</name>
</gene>
<name>A0A7J6BGP2_AMEME</name>
<organism evidence="1 2">
    <name type="scientific">Ameiurus melas</name>
    <name type="common">Black bullhead</name>
    <name type="synonym">Silurus melas</name>
    <dbReference type="NCBI Taxonomy" id="219545"/>
    <lineage>
        <taxon>Eukaryota</taxon>
        <taxon>Metazoa</taxon>
        <taxon>Chordata</taxon>
        <taxon>Craniata</taxon>
        <taxon>Vertebrata</taxon>
        <taxon>Euteleostomi</taxon>
        <taxon>Actinopterygii</taxon>
        <taxon>Neopterygii</taxon>
        <taxon>Teleostei</taxon>
        <taxon>Ostariophysi</taxon>
        <taxon>Siluriformes</taxon>
        <taxon>Ictaluridae</taxon>
        <taxon>Ameiurus</taxon>
    </lineage>
</organism>
<reference evidence="1 2" key="1">
    <citation type="submission" date="2020-02" db="EMBL/GenBank/DDBJ databases">
        <title>A chromosome-scale genome assembly of the black bullhead catfish (Ameiurus melas).</title>
        <authorList>
            <person name="Wen M."/>
            <person name="Zham M."/>
            <person name="Cabau C."/>
            <person name="Klopp C."/>
            <person name="Donnadieu C."/>
            <person name="Roques C."/>
            <person name="Bouchez O."/>
            <person name="Lampietro C."/>
            <person name="Jouanno E."/>
            <person name="Herpin A."/>
            <person name="Louis A."/>
            <person name="Berthelot C."/>
            <person name="Parey E."/>
            <person name="Roest-Crollius H."/>
            <person name="Braasch I."/>
            <person name="Postlethwait J."/>
            <person name="Robinson-Rechavi M."/>
            <person name="Echchiki A."/>
            <person name="Begum T."/>
            <person name="Montfort J."/>
            <person name="Schartl M."/>
            <person name="Bobe J."/>
            <person name="Guiguen Y."/>
        </authorList>
    </citation>
    <scope>NUCLEOTIDE SEQUENCE [LARGE SCALE GENOMIC DNA]</scope>
    <source>
        <strain evidence="1">M_S1</strain>
        <tissue evidence="1">Blood</tissue>
    </source>
</reference>